<dbReference type="SUPFAM" id="SSF51430">
    <property type="entry name" value="NAD(P)-linked oxidoreductase"/>
    <property type="match status" value="1"/>
</dbReference>
<reference evidence="4" key="1">
    <citation type="journal article" date="2016" name="Genome Announc.">
        <title>Draft genome sequence of Aspergillus niger strain An76.</title>
        <authorList>
            <person name="Gong W."/>
            <person name="Cheng Z."/>
            <person name="Zhang H."/>
            <person name="Liu L."/>
            <person name="Gao P."/>
            <person name="Wang L."/>
        </authorList>
    </citation>
    <scope>NUCLEOTIDE SEQUENCE [LARGE SCALE GENOMIC DNA]</scope>
    <source>
        <strain evidence="4">An76</strain>
    </source>
</reference>
<feature type="domain" description="NADP-dependent oxidoreductase" evidence="2">
    <location>
        <begin position="11"/>
        <end position="313"/>
    </location>
</feature>
<accession>A0A100IBG6</accession>
<gene>
    <name evidence="3" type="ORF">ABL_02278</name>
</gene>
<dbReference type="EMBL" id="BCMY01000003">
    <property type="protein sequence ID" value="GAQ37720.1"/>
    <property type="molecule type" value="Genomic_DNA"/>
</dbReference>
<dbReference type="CDD" id="cd19077">
    <property type="entry name" value="AKR_AKR8A1-2"/>
    <property type="match status" value="1"/>
</dbReference>
<dbReference type="GO" id="GO:0005737">
    <property type="term" value="C:cytoplasm"/>
    <property type="evidence" value="ECO:0007669"/>
    <property type="project" value="TreeGrafter"/>
</dbReference>
<dbReference type="Proteomes" id="UP000068243">
    <property type="component" value="Unassembled WGS sequence"/>
</dbReference>
<dbReference type="VEuPathDB" id="FungiDB:ATCC64974_79350"/>
<evidence type="ECO:0000256" key="1">
    <source>
        <dbReference type="ARBA" id="ARBA00023002"/>
    </source>
</evidence>
<proteinExistence type="predicted"/>
<keyword evidence="1" id="KW-0560">Oxidoreductase</keyword>
<dbReference type="PANTHER" id="PTHR43625">
    <property type="entry name" value="AFLATOXIN B1 ALDEHYDE REDUCTASE"/>
    <property type="match status" value="1"/>
</dbReference>
<dbReference type="InterPro" id="IPR036812">
    <property type="entry name" value="NAD(P)_OxRdtase_dom_sf"/>
</dbReference>
<dbReference type="InterPro" id="IPR050791">
    <property type="entry name" value="Aldo-Keto_reductase"/>
</dbReference>
<dbReference type="VEuPathDB" id="FungiDB:M747DRAFT_295912"/>
<comment type="caution">
    <text evidence="3">The sequence shown here is derived from an EMBL/GenBank/DDBJ whole genome shotgun (WGS) entry which is preliminary data.</text>
</comment>
<dbReference type="Pfam" id="PF00248">
    <property type="entry name" value="Aldo_ket_red"/>
    <property type="match status" value="1"/>
</dbReference>
<organism evidence="3 4">
    <name type="scientific">Aspergillus niger</name>
    <dbReference type="NCBI Taxonomy" id="5061"/>
    <lineage>
        <taxon>Eukaryota</taxon>
        <taxon>Fungi</taxon>
        <taxon>Dikarya</taxon>
        <taxon>Ascomycota</taxon>
        <taxon>Pezizomycotina</taxon>
        <taxon>Eurotiomycetes</taxon>
        <taxon>Eurotiomycetidae</taxon>
        <taxon>Eurotiales</taxon>
        <taxon>Aspergillaceae</taxon>
        <taxon>Aspergillus</taxon>
        <taxon>Aspergillus subgen. Circumdati</taxon>
    </lineage>
</organism>
<evidence type="ECO:0000259" key="2">
    <source>
        <dbReference type="Pfam" id="PF00248"/>
    </source>
</evidence>
<dbReference type="Gene3D" id="3.20.20.100">
    <property type="entry name" value="NADP-dependent oxidoreductase domain"/>
    <property type="match status" value="1"/>
</dbReference>
<dbReference type="GO" id="GO:0016491">
    <property type="term" value="F:oxidoreductase activity"/>
    <property type="evidence" value="ECO:0007669"/>
    <property type="project" value="UniProtKB-KW"/>
</dbReference>
<name>A0A100IBG6_ASPNG</name>
<dbReference type="AlphaFoldDB" id="A0A100IBG6"/>
<evidence type="ECO:0000313" key="4">
    <source>
        <dbReference type="Proteomes" id="UP000068243"/>
    </source>
</evidence>
<dbReference type="OMA" id="QLCIGWV"/>
<sequence>MPQIAGKEVGPIGFGLMGLTWRATPPSQEQAFDAMHTAIQNGCTCWNGGENYGALEYNSLVLVEQYLEKYPEDADKIVLNIKGGVNPDTHQIDASAENTRRSLDNCIAQLKGRKKIDMFEFARRDPAVPMQETFALIEKEYVQTGKIEGIALSEVRAETIHEAVKYTKVLAVEAELSLFTTDILENGVAAACAQYGIPIIAYSPIGRGMLTGQFKKFDDLPQDSLLRSFDFPRFQRENFEKNMQLVEKVKDIAQRKGCTPAQLAINWTRALSRRPGVPTIIPIPGATTAGRVEENSKQIEITDEEMQEIDEILAKFTPAGERYPRAIPVNT</sequence>
<dbReference type="PANTHER" id="PTHR43625:SF78">
    <property type="entry name" value="PYRIDOXAL REDUCTASE-RELATED"/>
    <property type="match status" value="1"/>
</dbReference>
<dbReference type="VEuPathDB" id="FungiDB:An04g03570"/>
<evidence type="ECO:0000313" key="3">
    <source>
        <dbReference type="EMBL" id="GAQ37720.1"/>
    </source>
</evidence>
<dbReference type="VEuPathDB" id="FungiDB:ASPNIDRAFT2_1221806"/>
<dbReference type="PaxDb" id="5061-CADANGAP00003979"/>
<dbReference type="OrthoDB" id="37537at2759"/>
<dbReference type="InterPro" id="IPR023210">
    <property type="entry name" value="NADP_OxRdtase_dom"/>
</dbReference>
<protein>
    <submittedName>
        <fullName evidence="3">Aldo/keto reductase</fullName>
    </submittedName>
</protein>